<proteinExistence type="predicted"/>
<reference evidence="2" key="1">
    <citation type="submission" date="2021-02" db="EMBL/GenBank/DDBJ databases">
        <authorList>
            <person name="Nowell W R."/>
        </authorList>
    </citation>
    <scope>NUCLEOTIDE SEQUENCE</scope>
</reference>
<dbReference type="Proteomes" id="UP000681722">
    <property type="component" value="Unassembled WGS sequence"/>
</dbReference>
<comment type="caution">
    <text evidence="2">The sequence shown here is derived from an EMBL/GenBank/DDBJ whole genome shotgun (WGS) entry which is preliminary data.</text>
</comment>
<feature type="non-terminal residue" evidence="2">
    <location>
        <position position="35"/>
    </location>
</feature>
<feature type="compositionally biased region" description="Low complexity" evidence="1">
    <location>
        <begin position="1"/>
        <end position="10"/>
    </location>
</feature>
<dbReference type="Proteomes" id="UP000663829">
    <property type="component" value="Unassembled WGS sequence"/>
</dbReference>
<organism evidence="2 4">
    <name type="scientific">Didymodactylos carnosus</name>
    <dbReference type="NCBI Taxonomy" id="1234261"/>
    <lineage>
        <taxon>Eukaryota</taxon>
        <taxon>Metazoa</taxon>
        <taxon>Spiralia</taxon>
        <taxon>Gnathifera</taxon>
        <taxon>Rotifera</taxon>
        <taxon>Eurotatoria</taxon>
        <taxon>Bdelloidea</taxon>
        <taxon>Philodinida</taxon>
        <taxon>Philodinidae</taxon>
        <taxon>Didymodactylos</taxon>
    </lineage>
</organism>
<evidence type="ECO:0000313" key="2">
    <source>
        <dbReference type="EMBL" id="CAF1681437.1"/>
    </source>
</evidence>
<dbReference type="EMBL" id="CAJOBC010155275">
    <property type="protein sequence ID" value="CAF4684082.1"/>
    <property type="molecule type" value="Genomic_DNA"/>
</dbReference>
<sequence length="35" mass="3696">MSKNNRTSSNKRNELPSTTSSISQSIANQLTGAGD</sequence>
<protein>
    <submittedName>
        <fullName evidence="2">Uncharacterized protein</fullName>
    </submittedName>
</protein>
<feature type="compositionally biased region" description="Polar residues" evidence="1">
    <location>
        <begin position="15"/>
        <end position="35"/>
    </location>
</feature>
<name>A0A816H4X7_9BILA</name>
<dbReference type="AlphaFoldDB" id="A0A816H4X7"/>
<gene>
    <name evidence="2" type="ORF">GPM918_LOCUS46606</name>
    <name evidence="3" type="ORF">SRO942_LOCUS51123</name>
</gene>
<dbReference type="EMBL" id="CAJNOQ010066803">
    <property type="protein sequence ID" value="CAF1681437.1"/>
    <property type="molecule type" value="Genomic_DNA"/>
</dbReference>
<evidence type="ECO:0000313" key="4">
    <source>
        <dbReference type="Proteomes" id="UP000663829"/>
    </source>
</evidence>
<keyword evidence="4" id="KW-1185">Reference proteome</keyword>
<evidence type="ECO:0000313" key="3">
    <source>
        <dbReference type="EMBL" id="CAF4684082.1"/>
    </source>
</evidence>
<evidence type="ECO:0000256" key="1">
    <source>
        <dbReference type="SAM" id="MobiDB-lite"/>
    </source>
</evidence>
<accession>A0A816H4X7</accession>
<feature type="region of interest" description="Disordered" evidence="1">
    <location>
        <begin position="1"/>
        <end position="35"/>
    </location>
</feature>